<reference evidence="2" key="1">
    <citation type="submission" date="2022-11" db="UniProtKB">
        <authorList>
            <consortium name="WormBaseParasite"/>
        </authorList>
    </citation>
    <scope>IDENTIFICATION</scope>
</reference>
<organism evidence="1 2">
    <name type="scientific">Acrobeloides nanus</name>
    <dbReference type="NCBI Taxonomy" id="290746"/>
    <lineage>
        <taxon>Eukaryota</taxon>
        <taxon>Metazoa</taxon>
        <taxon>Ecdysozoa</taxon>
        <taxon>Nematoda</taxon>
        <taxon>Chromadorea</taxon>
        <taxon>Rhabditida</taxon>
        <taxon>Tylenchina</taxon>
        <taxon>Cephalobomorpha</taxon>
        <taxon>Cephaloboidea</taxon>
        <taxon>Cephalobidae</taxon>
        <taxon>Acrobeloides</taxon>
    </lineage>
</organism>
<name>A0A914DZN9_9BILA</name>
<accession>A0A914DZN9</accession>
<dbReference type="Proteomes" id="UP000887540">
    <property type="component" value="Unplaced"/>
</dbReference>
<evidence type="ECO:0000313" key="1">
    <source>
        <dbReference type="Proteomes" id="UP000887540"/>
    </source>
</evidence>
<proteinExistence type="predicted"/>
<evidence type="ECO:0000313" key="2">
    <source>
        <dbReference type="WBParaSite" id="ACRNAN_scaffold4802.g24058.t1"/>
    </source>
</evidence>
<dbReference type="WBParaSite" id="ACRNAN_scaffold4802.g24058.t1">
    <property type="protein sequence ID" value="ACRNAN_scaffold4802.g24058.t1"/>
    <property type="gene ID" value="ACRNAN_scaffold4802.g24058"/>
</dbReference>
<sequence>MSMVIQLNSRRSISFDEDSILASKEVSPDNKKLEVKRRSGLKVLTNKDKPNRTRNVIWRQILMDKNDRPMDKSRRLRLLSFGPK</sequence>
<protein>
    <submittedName>
        <fullName evidence="2">Uncharacterized protein</fullName>
    </submittedName>
</protein>
<keyword evidence="1" id="KW-1185">Reference proteome</keyword>
<dbReference type="AlphaFoldDB" id="A0A914DZN9"/>